<proteinExistence type="predicted"/>
<comment type="caution">
    <text evidence="5">The sequence shown here is derived from an EMBL/GenBank/DDBJ whole genome shotgun (WGS) entry which is preliminary data.</text>
</comment>
<name>A0A176RTV8_9GAMM</name>
<sequence length="175" mass="19576">MLISGESGTGKELCAEAIHKESCRRDKPFLAINCAAIPNNLMESEIFGHVKGAFTGAIKDRQGAASSANGGTLFLDEIGDMDLDLQRKLLRFVQSGTFQKVGSSRTEKVDIRFIYATHRDLLAEIQAGRFRSDLYYRLGAINLKMPPLRERGDDVLLLAQDFLTRYAKEENRSFE</sequence>
<keyword evidence="6" id="KW-1185">Reference proteome</keyword>
<protein>
    <submittedName>
        <fullName evidence="5">Sigma-54 interaction domain family</fullName>
    </submittedName>
</protein>
<organism evidence="5 6">
    <name type="scientific">Candidatus Thiomargarita nelsonii</name>
    <dbReference type="NCBI Taxonomy" id="1003181"/>
    <lineage>
        <taxon>Bacteria</taxon>
        <taxon>Pseudomonadati</taxon>
        <taxon>Pseudomonadota</taxon>
        <taxon>Gammaproteobacteria</taxon>
        <taxon>Thiotrichales</taxon>
        <taxon>Thiotrichaceae</taxon>
        <taxon>Thiomargarita</taxon>
    </lineage>
</organism>
<dbReference type="CDD" id="cd00009">
    <property type="entry name" value="AAA"/>
    <property type="match status" value="1"/>
</dbReference>
<reference evidence="5 6" key="1">
    <citation type="submission" date="2016-05" db="EMBL/GenBank/DDBJ databases">
        <title>Single-cell genome of chain-forming Candidatus Thiomargarita nelsonii and comparison to other large sulfur-oxidizing bacteria.</title>
        <authorList>
            <person name="Winkel M."/>
            <person name="Salman V."/>
            <person name="Woyke T."/>
            <person name="Schulz-Vogt H."/>
            <person name="Richter M."/>
            <person name="Flood B."/>
            <person name="Bailey J."/>
            <person name="Amann R."/>
            <person name="Mussmann M."/>
        </authorList>
    </citation>
    <scope>NUCLEOTIDE SEQUENCE [LARGE SCALE GENOMIC DNA]</scope>
    <source>
        <strain evidence="5 6">THI036</strain>
    </source>
</reference>
<evidence type="ECO:0000313" key="5">
    <source>
        <dbReference type="EMBL" id="OAD19192.1"/>
    </source>
</evidence>
<dbReference type="PANTHER" id="PTHR32071:SF117">
    <property type="entry name" value="PTS-DEPENDENT DIHYDROXYACETONE KINASE OPERON REGULATORY PROTEIN-RELATED"/>
    <property type="match status" value="1"/>
</dbReference>
<accession>A0A176RTV8</accession>
<evidence type="ECO:0000259" key="4">
    <source>
        <dbReference type="PROSITE" id="PS50045"/>
    </source>
</evidence>
<evidence type="ECO:0000256" key="2">
    <source>
        <dbReference type="ARBA" id="ARBA00022840"/>
    </source>
</evidence>
<dbReference type="Pfam" id="PF00158">
    <property type="entry name" value="Sigma54_activat"/>
    <property type="match status" value="1"/>
</dbReference>
<keyword evidence="2" id="KW-0067">ATP-binding</keyword>
<evidence type="ECO:0000256" key="1">
    <source>
        <dbReference type="ARBA" id="ARBA00022741"/>
    </source>
</evidence>
<keyword evidence="1" id="KW-0547">Nucleotide-binding</keyword>
<dbReference type="GO" id="GO:0005524">
    <property type="term" value="F:ATP binding"/>
    <property type="evidence" value="ECO:0007669"/>
    <property type="project" value="UniProtKB-KW"/>
</dbReference>
<dbReference type="InterPro" id="IPR002078">
    <property type="entry name" value="Sigma_54_int"/>
</dbReference>
<dbReference type="AlphaFoldDB" id="A0A176RTV8"/>
<evidence type="ECO:0000313" key="6">
    <source>
        <dbReference type="Proteomes" id="UP000076962"/>
    </source>
</evidence>
<evidence type="ECO:0000256" key="3">
    <source>
        <dbReference type="ARBA" id="ARBA00023125"/>
    </source>
</evidence>
<dbReference type="InterPro" id="IPR025943">
    <property type="entry name" value="Sigma_54_int_dom_ATP-bd_2"/>
</dbReference>
<dbReference type="GO" id="GO:0006355">
    <property type="term" value="P:regulation of DNA-templated transcription"/>
    <property type="evidence" value="ECO:0007669"/>
    <property type="project" value="InterPro"/>
</dbReference>
<dbReference type="Proteomes" id="UP000076962">
    <property type="component" value="Unassembled WGS sequence"/>
</dbReference>
<dbReference type="InterPro" id="IPR003593">
    <property type="entry name" value="AAA+_ATPase"/>
</dbReference>
<dbReference type="GO" id="GO:0003677">
    <property type="term" value="F:DNA binding"/>
    <property type="evidence" value="ECO:0007669"/>
    <property type="project" value="UniProtKB-KW"/>
</dbReference>
<dbReference type="SMART" id="SM00382">
    <property type="entry name" value="AAA"/>
    <property type="match status" value="1"/>
</dbReference>
<dbReference type="PANTHER" id="PTHR32071">
    <property type="entry name" value="TRANSCRIPTIONAL REGULATORY PROTEIN"/>
    <property type="match status" value="1"/>
</dbReference>
<gene>
    <name evidence="5" type="ORF">THIOM_005186</name>
</gene>
<dbReference type="PROSITE" id="PS00676">
    <property type="entry name" value="SIGMA54_INTERACT_2"/>
    <property type="match status" value="1"/>
</dbReference>
<dbReference type="PROSITE" id="PS50045">
    <property type="entry name" value="SIGMA54_INTERACT_4"/>
    <property type="match status" value="1"/>
</dbReference>
<keyword evidence="3" id="KW-0238">DNA-binding</keyword>
<dbReference type="FunFam" id="3.40.50.300:FF:000006">
    <property type="entry name" value="DNA-binding transcriptional regulator NtrC"/>
    <property type="match status" value="1"/>
</dbReference>
<dbReference type="SUPFAM" id="SSF52540">
    <property type="entry name" value="P-loop containing nucleoside triphosphate hydrolases"/>
    <property type="match status" value="1"/>
</dbReference>
<dbReference type="InterPro" id="IPR027417">
    <property type="entry name" value="P-loop_NTPase"/>
</dbReference>
<feature type="non-terminal residue" evidence="5">
    <location>
        <position position="175"/>
    </location>
</feature>
<dbReference type="EMBL" id="LUTY01002904">
    <property type="protein sequence ID" value="OAD19192.1"/>
    <property type="molecule type" value="Genomic_DNA"/>
</dbReference>
<feature type="domain" description="Sigma-54 factor interaction" evidence="4">
    <location>
        <begin position="1"/>
        <end position="175"/>
    </location>
</feature>
<dbReference type="Gene3D" id="3.40.50.300">
    <property type="entry name" value="P-loop containing nucleotide triphosphate hydrolases"/>
    <property type="match status" value="1"/>
</dbReference>